<sequence>MPDRLRSMPRRSRCITAIVAGAAVTIAVITTVATIGMTVAGTTTIVAGGAMTVATMAIAVADGTADLRGAADGG</sequence>
<reference evidence="2 3" key="1">
    <citation type="submission" date="2019-08" db="EMBL/GenBank/DDBJ databases">
        <authorList>
            <person name="Herpell B J."/>
        </authorList>
    </citation>
    <scope>NUCLEOTIDE SEQUENCE [LARGE SCALE GENOMIC DNA]</scope>
    <source>
        <strain evidence="3">Msb3</strain>
    </source>
</reference>
<feature type="transmembrane region" description="Helical" evidence="1">
    <location>
        <begin position="12"/>
        <end position="33"/>
    </location>
</feature>
<evidence type="ECO:0000313" key="3">
    <source>
        <dbReference type="Proteomes" id="UP000325811"/>
    </source>
</evidence>
<keyword evidence="1" id="KW-0812">Transmembrane</keyword>
<evidence type="ECO:0000256" key="1">
    <source>
        <dbReference type="SAM" id="Phobius"/>
    </source>
</evidence>
<keyword evidence="1" id="KW-1133">Transmembrane helix</keyword>
<dbReference type="AlphaFoldDB" id="A0A5Q4ZDP5"/>
<dbReference type="EMBL" id="LR699553">
    <property type="protein sequence ID" value="VVD30693.1"/>
    <property type="molecule type" value="Genomic_DNA"/>
</dbReference>
<gene>
    <name evidence="2" type="ORF">PDMSB3_4249</name>
</gene>
<keyword evidence="3" id="KW-1185">Reference proteome</keyword>
<feature type="transmembrane region" description="Helical" evidence="1">
    <location>
        <begin position="39"/>
        <end position="61"/>
    </location>
</feature>
<keyword evidence="1" id="KW-0472">Membrane</keyword>
<evidence type="ECO:0000313" key="2">
    <source>
        <dbReference type="EMBL" id="VVD30693.1"/>
    </source>
</evidence>
<protein>
    <submittedName>
        <fullName evidence="2">Uncharacterized protein</fullName>
    </submittedName>
</protein>
<dbReference type="KEGG" id="pdio:PDMSB3_4249"/>
<organism evidence="2 3">
    <name type="scientific">Paraburkholderia dioscoreae</name>
    <dbReference type="NCBI Taxonomy" id="2604047"/>
    <lineage>
        <taxon>Bacteria</taxon>
        <taxon>Pseudomonadati</taxon>
        <taxon>Pseudomonadota</taxon>
        <taxon>Betaproteobacteria</taxon>
        <taxon>Burkholderiales</taxon>
        <taxon>Burkholderiaceae</taxon>
        <taxon>Paraburkholderia</taxon>
    </lineage>
</organism>
<dbReference type="Proteomes" id="UP000325811">
    <property type="component" value="Chromosome I"/>
</dbReference>
<accession>A0A5Q4ZDP5</accession>
<proteinExistence type="predicted"/>
<name>A0A5Q4ZDP5_9BURK</name>